<protein>
    <submittedName>
        <fullName evidence="5">ESAT-6 protein secretion system EspG family protein</fullName>
    </submittedName>
</protein>
<evidence type="ECO:0000256" key="4">
    <source>
        <dbReference type="ARBA" id="ARBA00023186"/>
    </source>
</evidence>
<dbReference type="RefSeq" id="WP_141808903.1">
    <property type="nucleotide sequence ID" value="NZ_VFPG01000001.1"/>
</dbReference>
<evidence type="ECO:0000256" key="2">
    <source>
        <dbReference type="ARBA" id="ARBA00006411"/>
    </source>
</evidence>
<evidence type="ECO:0000256" key="1">
    <source>
        <dbReference type="ARBA" id="ARBA00004496"/>
    </source>
</evidence>
<reference evidence="5 6" key="1">
    <citation type="submission" date="2019-06" db="EMBL/GenBank/DDBJ databases">
        <title>Sequencing the genomes of 1000 actinobacteria strains.</title>
        <authorList>
            <person name="Klenk H.-P."/>
        </authorList>
    </citation>
    <scope>NUCLEOTIDE SEQUENCE [LARGE SCALE GENOMIC DNA]</scope>
    <source>
        <strain evidence="5 6">DSM 103495</strain>
    </source>
</reference>
<evidence type="ECO:0000313" key="5">
    <source>
        <dbReference type="EMBL" id="TQM30655.1"/>
    </source>
</evidence>
<dbReference type="Pfam" id="PF14011">
    <property type="entry name" value="ESX-1_EspG"/>
    <property type="match status" value="1"/>
</dbReference>
<evidence type="ECO:0000313" key="6">
    <source>
        <dbReference type="Proteomes" id="UP000316331"/>
    </source>
</evidence>
<comment type="caution">
    <text evidence="5">The sequence shown here is derived from an EMBL/GenBank/DDBJ whole genome shotgun (WGS) entry which is preliminary data.</text>
</comment>
<evidence type="ECO:0000256" key="3">
    <source>
        <dbReference type="ARBA" id="ARBA00022490"/>
    </source>
</evidence>
<sequence length="245" mass="27963">MAQWILSAEQFAAVWFGTGLDRMPFPFRFTSRFPGLREYQAYQRDFRTELEHDEHVPLQRAIQVLARPDWRIELFGIDNRRGGAELRAIGCAQRGGSGVVALQNPAPDGGRIRLRRCRTDQLATELVRLLPDHKPGTVAERTYLLDDLADDRPDPFGTTPADATRDRYRRFWRQPCTTRGAVTVLLGPRNADPLRTGKLRWIDTDDGRYCEVPANRALMIRPATTADIARYLDESIIRARARMDG</sequence>
<comment type="subcellular location">
    <subcellularLocation>
        <location evidence="1">Cytoplasm</location>
    </subcellularLocation>
</comment>
<dbReference type="OrthoDB" id="4522759at2"/>
<keyword evidence="3" id="KW-0963">Cytoplasm</keyword>
<gene>
    <name evidence="5" type="ORF">FB390_2289</name>
</gene>
<name>A0A543FA16_9NOCA</name>
<keyword evidence="6" id="KW-1185">Reference proteome</keyword>
<dbReference type="InterPro" id="IPR025734">
    <property type="entry name" value="EspG"/>
</dbReference>
<comment type="similarity">
    <text evidence="2">Belongs to the EspG family.</text>
</comment>
<accession>A0A543FA16</accession>
<dbReference type="EMBL" id="VFPG01000001">
    <property type="protein sequence ID" value="TQM30655.1"/>
    <property type="molecule type" value="Genomic_DNA"/>
</dbReference>
<keyword evidence="4" id="KW-0143">Chaperone</keyword>
<proteinExistence type="inferred from homology"/>
<dbReference type="Proteomes" id="UP000316331">
    <property type="component" value="Unassembled WGS sequence"/>
</dbReference>
<dbReference type="AlphaFoldDB" id="A0A543FA16"/>
<organism evidence="5 6">
    <name type="scientific">Nocardia bhagyanarayanae</name>
    <dbReference type="NCBI Taxonomy" id="1215925"/>
    <lineage>
        <taxon>Bacteria</taxon>
        <taxon>Bacillati</taxon>
        <taxon>Actinomycetota</taxon>
        <taxon>Actinomycetes</taxon>
        <taxon>Mycobacteriales</taxon>
        <taxon>Nocardiaceae</taxon>
        <taxon>Nocardia</taxon>
    </lineage>
</organism>